<sequence length="145" mass="16637">MKTTLLSTEFNYDGNYVEYFGLDPGKSKGVLGNLTKPMTKIFMDIRVVNEVMQRVVYKIDNFDGCAFLNNRVISRIFSRWYEAIVGNTTHFKCPVRPGIYYLENGATTGLVSQYLPAGTFHVSVRVKPIYGGPFAIEIIWRYMRK</sequence>
<protein>
    <recommendedName>
        <fullName evidence="3">MD-2-related lipid-recognition domain-containing protein</fullName>
    </recommendedName>
</protein>
<dbReference type="AlphaFoldDB" id="A0A6I8VU48"/>
<dbReference type="PANTHER" id="PTHR20898">
    <property type="entry name" value="DAEDALUS ON 3-RELATED-RELATED"/>
    <property type="match status" value="1"/>
</dbReference>
<dbReference type="PANTHER" id="PTHR20898:SF1">
    <property type="entry name" value="MD-2-RELATED LIPID-RECOGNITION DOMAIN-CONTAINING PROTEIN"/>
    <property type="match status" value="1"/>
</dbReference>
<dbReference type="Pfam" id="PF06477">
    <property type="entry name" value="DUF1091"/>
    <property type="match status" value="1"/>
</dbReference>
<dbReference type="InterPro" id="IPR010512">
    <property type="entry name" value="DUF1091"/>
</dbReference>
<dbReference type="RefSeq" id="XP_033234595.1">
    <property type="nucleotide sequence ID" value="XM_033378704.1"/>
</dbReference>
<gene>
    <name evidence="2" type="primary">LOC6898420</name>
</gene>
<reference evidence="2" key="2">
    <citation type="submission" date="2025-08" db="UniProtKB">
        <authorList>
            <consortium name="RefSeq"/>
        </authorList>
    </citation>
    <scope>IDENTIFICATION</scope>
    <source>
        <strain evidence="2">MV-25-SWS-2005</strain>
        <tissue evidence="2">Whole body</tissue>
    </source>
</reference>
<evidence type="ECO:0008006" key="3">
    <source>
        <dbReference type="Google" id="ProtNLM"/>
    </source>
</evidence>
<dbReference type="SMART" id="SM00697">
    <property type="entry name" value="DM8"/>
    <property type="match status" value="1"/>
</dbReference>
<name>A0A6I8VU48_DROPS</name>
<accession>A0A6I8VU48</accession>
<evidence type="ECO:0000313" key="1">
    <source>
        <dbReference type="Proteomes" id="UP000001819"/>
    </source>
</evidence>
<proteinExistence type="predicted"/>
<dbReference type="Proteomes" id="UP000001819">
    <property type="component" value="Chromosome 3"/>
</dbReference>
<keyword evidence="1" id="KW-1185">Reference proteome</keyword>
<dbReference type="InParanoid" id="A0A6I8VU48"/>
<organism evidence="1 2">
    <name type="scientific">Drosophila pseudoobscura pseudoobscura</name>
    <name type="common">Fruit fly</name>
    <dbReference type="NCBI Taxonomy" id="46245"/>
    <lineage>
        <taxon>Eukaryota</taxon>
        <taxon>Metazoa</taxon>
        <taxon>Ecdysozoa</taxon>
        <taxon>Arthropoda</taxon>
        <taxon>Hexapoda</taxon>
        <taxon>Insecta</taxon>
        <taxon>Pterygota</taxon>
        <taxon>Neoptera</taxon>
        <taxon>Endopterygota</taxon>
        <taxon>Diptera</taxon>
        <taxon>Brachycera</taxon>
        <taxon>Muscomorpha</taxon>
        <taxon>Ephydroidea</taxon>
        <taxon>Drosophilidae</taxon>
        <taxon>Drosophila</taxon>
        <taxon>Sophophora</taxon>
    </lineage>
</organism>
<dbReference type="OMA" id="IFMDIRV"/>
<reference evidence="1" key="1">
    <citation type="submission" date="2024-06" db="UniProtKB">
        <authorList>
            <consortium name="RefSeq"/>
        </authorList>
    </citation>
    <scope>NUCLEOTIDE SEQUENCE [LARGE SCALE GENOMIC DNA]</scope>
    <source>
        <strain evidence="1">MV2-25</strain>
    </source>
</reference>
<evidence type="ECO:0000313" key="2">
    <source>
        <dbReference type="RefSeq" id="XP_033234595.1"/>
    </source>
</evidence>
<dbReference type="KEGG" id="dpo:6898420"/>